<protein>
    <submittedName>
        <fullName evidence="6">Aldehyde oxidase GLOX</fullName>
    </submittedName>
</protein>
<gene>
    <name evidence="6" type="ORF">GcC1_187025</name>
</gene>
<dbReference type="EMBL" id="MCBR01018763">
    <property type="protein sequence ID" value="RKF57696.1"/>
    <property type="molecule type" value="Genomic_DNA"/>
</dbReference>
<dbReference type="InterPro" id="IPR001002">
    <property type="entry name" value="Chitin-bd_1"/>
</dbReference>
<dbReference type="PROSITE" id="PS50941">
    <property type="entry name" value="CHIT_BIND_I_2"/>
    <property type="match status" value="2"/>
</dbReference>
<evidence type="ECO:0000259" key="5">
    <source>
        <dbReference type="PROSITE" id="PS50941"/>
    </source>
</evidence>
<dbReference type="CDD" id="cd11618">
    <property type="entry name" value="ChtBD1_1"/>
    <property type="match status" value="1"/>
</dbReference>
<name>A0A420HJT2_9PEZI</name>
<dbReference type="Gene3D" id="2.60.40.10">
    <property type="entry name" value="Immunoglobulins"/>
    <property type="match status" value="1"/>
</dbReference>
<feature type="disulfide bond" evidence="3">
    <location>
        <begin position="106"/>
        <end position="120"/>
    </location>
</feature>
<evidence type="ECO:0000256" key="4">
    <source>
        <dbReference type="SAM" id="SignalP"/>
    </source>
</evidence>
<evidence type="ECO:0000256" key="1">
    <source>
        <dbReference type="ARBA" id="ARBA00022669"/>
    </source>
</evidence>
<dbReference type="SMART" id="SM00270">
    <property type="entry name" value="ChtBD1"/>
    <property type="match status" value="2"/>
</dbReference>
<dbReference type="GO" id="GO:0008061">
    <property type="term" value="F:chitin binding"/>
    <property type="evidence" value="ECO:0007669"/>
    <property type="project" value="UniProtKB-UniRule"/>
</dbReference>
<feature type="domain" description="Chitin-binding type-1" evidence="5">
    <location>
        <begin position="185"/>
        <end position="230"/>
    </location>
</feature>
<reference evidence="6 7" key="1">
    <citation type="journal article" date="2018" name="BMC Genomics">
        <title>Comparative genome analyses reveal sequence features reflecting distinct modes of host-adaptation between dicot and monocot powdery mildew.</title>
        <authorList>
            <person name="Wu Y."/>
            <person name="Ma X."/>
            <person name="Pan Z."/>
            <person name="Kale S.D."/>
            <person name="Song Y."/>
            <person name="King H."/>
            <person name="Zhang Q."/>
            <person name="Presley C."/>
            <person name="Deng X."/>
            <person name="Wei C.I."/>
            <person name="Xiao S."/>
        </authorList>
    </citation>
    <scope>NUCLEOTIDE SEQUENCE [LARGE SCALE GENOMIC DNA]</scope>
    <source>
        <strain evidence="6">UCSC1</strain>
    </source>
</reference>
<dbReference type="InterPro" id="IPR009880">
    <property type="entry name" value="Glyoxal_oxidase_N"/>
</dbReference>
<keyword evidence="2 4" id="KW-0732">Signal</keyword>
<keyword evidence="1 3" id="KW-0147">Chitin-binding</keyword>
<dbReference type="Pfam" id="PF00187">
    <property type="entry name" value="Chitin_bind_1"/>
    <property type="match status" value="2"/>
</dbReference>
<proteinExistence type="predicted"/>
<dbReference type="CDD" id="cd00035">
    <property type="entry name" value="ChtBD1"/>
    <property type="match status" value="1"/>
</dbReference>
<sequence>MACLILLEYISFFLFFLDLVPANMIITHVPLNCTIGDTSRMYQGCLRGQVCTAEGNCVLAGESKGDPSFSKKILKIETAINSRKDGRCGKDYGNTICDAAGVYGKCCSEHGYCGSAPEHCLIKKGCQSGCTVIKNHSSGVYPKKKGSLKSSGHLYVPIENQNKISKLWQDHFEGKNIHGEAESQDGRCGSSFNKIICGNWASGNCCSMYGYCGNSSGHCGAGCQSGNCTVFPVRVPEPKPASLSRIPGHFKIIGEAGVSAMHAGLMPNGKIFFLDKLQNYSQIRTNDGYYAMSAEYDMKTRKPVALSYSTNAFCSGGTFLADGRVLSVGGNGPLDELNPNIGDGFKAIRTLARSSSNPYLDGKHWEESRDRKLSTPRWYPSVQTMPDGRIFIASGSLNALDPFVSENNNPTYEMLDRNGNPQGKSVELDILVRNKPYYMYPFLNVLPDGNLFIFVSKQAQVFNVERNEIIKQLPDLPGDYRTYPNTGGSIMLPLSSADNWRVEIVICGGGVYQDIHSPTDASCGRIAPLDKDPKWEMESMPQGRGMIEGILLPDGTSVWLNGGSKGAQGFRLMAEPVLEALLYDPKEPVGQRFSTLASSTIPRLYHSCALLLLDGTILVVGSNPVELPKLKPDADDPYVTEYRVEQFTPPYLMGRKAKRRPKNVVISTKQIKANNKRFLITFKVPVKPLDLKVALYHGGFVTHSLHMGHRMLYLDHIGFRRGAKWQRIYVYGPPNNNVAPPGPYVIYVVVNGIPSVGQFVFIK</sequence>
<dbReference type="PANTHER" id="PTHR32208">
    <property type="entry name" value="SECRETED PROTEIN-RELATED"/>
    <property type="match status" value="1"/>
</dbReference>
<dbReference type="AlphaFoldDB" id="A0A420HJT2"/>
<dbReference type="SUPFAM" id="SSF50965">
    <property type="entry name" value="Galactose oxidase, central domain"/>
    <property type="match status" value="1"/>
</dbReference>
<dbReference type="Pfam" id="PF07250">
    <property type="entry name" value="Glyoxal_oxid_N"/>
    <property type="match status" value="1"/>
</dbReference>
<evidence type="ECO:0000256" key="2">
    <source>
        <dbReference type="ARBA" id="ARBA00022729"/>
    </source>
</evidence>
<feature type="domain" description="Chitin-binding type-1" evidence="5">
    <location>
        <begin position="85"/>
        <end position="132"/>
    </location>
</feature>
<feature type="chain" id="PRO_5019283500" evidence="4">
    <location>
        <begin position="23"/>
        <end position="763"/>
    </location>
</feature>
<dbReference type="OrthoDB" id="2019572at2759"/>
<dbReference type="InterPro" id="IPR013783">
    <property type="entry name" value="Ig-like_fold"/>
</dbReference>
<evidence type="ECO:0000313" key="7">
    <source>
        <dbReference type="Proteomes" id="UP000285405"/>
    </source>
</evidence>
<dbReference type="Proteomes" id="UP000285405">
    <property type="component" value="Unassembled WGS sequence"/>
</dbReference>
<accession>A0A420HJT2</accession>
<feature type="disulfide bond" evidence="3">
    <location>
        <begin position="205"/>
        <end position="219"/>
    </location>
</feature>
<dbReference type="PANTHER" id="PTHR32208:SF21">
    <property type="entry name" value="LOW QUALITY PROTEIN: ALDEHYDE OXIDASE GLOX-LIKE"/>
    <property type="match status" value="1"/>
</dbReference>
<evidence type="ECO:0000313" key="6">
    <source>
        <dbReference type="EMBL" id="RKF57696.1"/>
    </source>
</evidence>
<dbReference type="InterPro" id="IPR014756">
    <property type="entry name" value="Ig_E-set"/>
</dbReference>
<keyword evidence="3" id="KW-1015">Disulfide bond</keyword>
<dbReference type="InterPro" id="IPR015202">
    <property type="entry name" value="GO-like_E_set"/>
</dbReference>
<dbReference type="SUPFAM" id="SSF81296">
    <property type="entry name" value="E set domains"/>
    <property type="match status" value="1"/>
</dbReference>
<evidence type="ECO:0000256" key="3">
    <source>
        <dbReference type="PROSITE-ProRule" id="PRU00261"/>
    </source>
</evidence>
<dbReference type="SUPFAM" id="SSF57016">
    <property type="entry name" value="Plant lectins/antimicrobial peptides"/>
    <property type="match status" value="2"/>
</dbReference>
<dbReference type="InterPro" id="IPR036861">
    <property type="entry name" value="Endochitinase-like_sf"/>
</dbReference>
<dbReference type="InterPro" id="IPR011043">
    <property type="entry name" value="Gal_Oxase/kelch_b-propeller"/>
</dbReference>
<comment type="caution">
    <text evidence="3">Lacks conserved residue(s) required for the propagation of feature annotation.</text>
</comment>
<organism evidence="6 7">
    <name type="scientific">Golovinomyces cichoracearum</name>
    <dbReference type="NCBI Taxonomy" id="62708"/>
    <lineage>
        <taxon>Eukaryota</taxon>
        <taxon>Fungi</taxon>
        <taxon>Dikarya</taxon>
        <taxon>Ascomycota</taxon>
        <taxon>Pezizomycotina</taxon>
        <taxon>Leotiomycetes</taxon>
        <taxon>Erysiphales</taxon>
        <taxon>Erysiphaceae</taxon>
        <taxon>Golovinomyces</taxon>
    </lineage>
</organism>
<feature type="disulfide bond" evidence="3">
    <location>
        <begin position="126"/>
        <end position="130"/>
    </location>
</feature>
<feature type="signal peptide" evidence="4">
    <location>
        <begin position="1"/>
        <end position="22"/>
    </location>
</feature>
<dbReference type="Gene3D" id="2.130.10.80">
    <property type="entry name" value="Galactose oxidase/kelch, beta-propeller"/>
    <property type="match status" value="1"/>
</dbReference>
<dbReference type="Gene3D" id="3.30.60.10">
    <property type="entry name" value="Endochitinase-like"/>
    <property type="match status" value="2"/>
</dbReference>
<comment type="caution">
    <text evidence="6">The sequence shown here is derived from an EMBL/GenBank/DDBJ whole genome shotgun (WGS) entry which is preliminary data.</text>
</comment>
<dbReference type="CDD" id="cd02851">
    <property type="entry name" value="E_set_GO_C"/>
    <property type="match status" value="1"/>
</dbReference>
<dbReference type="Pfam" id="PF09118">
    <property type="entry name" value="GO-like_E_set"/>
    <property type="match status" value="1"/>
</dbReference>
<dbReference type="InterPro" id="IPR037293">
    <property type="entry name" value="Gal_Oxidase_central_sf"/>
</dbReference>